<dbReference type="GO" id="GO:0016787">
    <property type="term" value="F:hydrolase activity"/>
    <property type="evidence" value="ECO:0007669"/>
    <property type="project" value="UniProtKB-KW"/>
</dbReference>
<dbReference type="Gene3D" id="3.20.20.70">
    <property type="entry name" value="Aldolase class I"/>
    <property type="match status" value="1"/>
</dbReference>
<dbReference type="PIRSF" id="PIRSF029570">
    <property type="entry name" value="UCP029570"/>
    <property type="match status" value="1"/>
</dbReference>
<proteinExistence type="predicted"/>
<evidence type="ECO:0000256" key="1">
    <source>
        <dbReference type="SAM" id="SignalP"/>
    </source>
</evidence>
<keyword evidence="1" id="KW-0732">Signal</keyword>
<reference evidence="3 4" key="1">
    <citation type="submission" date="2023-08" db="EMBL/GenBank/DDBJ databases">
        <title>Rhodoferax potami sp. nov. and Rhodoferax mekongensis sp. nov., isolated from the Mekong River in Thailand.</title>
        <authorList>
            <person name="Kitikhun S."/>
            <person name="Charoenyingcharoen P."/>
            <person name="Siriarchawattana P."/>
            <person name="Likhitrattanapisal S."/>
            <person name="Nilsakha T."/>
            <person name="Chanpet A."/>
            <person name="Rattanawaree P."/>
            <person name="Ingsriswang S."/>
        </authorList>
    </citation>
    <scope>NUCLEOTIDE SEQUENCE [LARGE SCALE GENOMIC DNA]</scope>
    <source>
        <strain evidence="3 4">TBRC 17660</strain>
    </source>
</reference>
<feature type="chain" id="PRO_5046432810" evidence="1">
    <location>
        <begin position="21"/>
        <end position="917"/>
    </location>
</feature>
<dbReference type="CDD" id="cd10922">
    <property type="entry name" value="CE4_PelA_like_C"/>
    <property type="match status" value="1"/>
</dbReference>
<dbReference type="InterPro" id="IPR016925">
    <property type="entry name" value="UCP029570"/>
</dbReference>
<evidence type="ECO:0000313" key="3">
    <source>
        <dbReference type="EMBL" id="MDT7518071.1"/>
    </source>
</evidence>
<keyword evidence="4" id="KW-1185">Reference proteome</keyword>
<dbReference type="InterPro" id="IPR011330">
    <property type="entry name" value="Glyco_hydro/deAcase_b/a-brl"/>
</dbReference>
<comment type="caution">
    <text evidence="3">The sequence shown here is derived from an EMBL/GenBank/DDBJ whole genome shotgun (WGS) entry which is preliminary data.</text>
</comment>
<dbReference type="EMBL" id="JAVBIK010000001">
    <property type="protein sequence ID" value="MDT7518071.1"/>
    <property type="molecule type" value="Genomic_DNA"/>
</dbReference>
<dbReference type="Gene3D" id="3.20.20.370">
    <property type="entry name" value="Glycoside hydrolase/deacetylase"/>
    <property type="match status" value="1"/>
</dbReference>
<dbReference type="Pfam" id="PF03537">
    <property type="entry name" value="Glyco_hydro_114"/>
    <property type="match status" value="1"/>
</dbReference>
<evidence type="ECO:0000259" key="2">
    <source>
        <dbReference type="Pfam" id="PF03537"/>
    </source>
</evidence>
<feature type="domain" description="Glycoside-hydrolase family GH114 TIM-barrel" evidence="2">
    <location>
        <begin position="44"/>
        <end position="265"/>
    </location>
</feature>
<sequence>MKKLFFRLLAAFACAAQASAASPSVALYYGASPPWELLRAFDRVVVDPGHVPEPRSIKNGPPELAAYVAVGEVQPSRPYAAAIPAAWIKGKNKDWGSQLIDQAQPGWPVFFAERVIQPLWTAGYRSFFFDTLDSYHLFSKTPESRSAQEAGMVELVREVKRRYPQAKLIFNRGFEILGKTHSLVDMVAAESLFQGFDAGKSRFRPVPGADREWLLGQLSTVKNTYGLPVLAIDYVPAHDRALARTTAEQIRELGFTPWVTTPDLTSIGVGSVEAMPRKVLVVHSTPVNEASLRYLDPVRMLSLPLNYLGYVPEFVDASQLPDHPLKGRYAGIVIWQTVPATTAEQQRLSGWLRKQVQDTVPVAWLNMPGTLLDSNLRSTLGITLTPTSGAIAPITVVQQSGIMGFERAPTPALDSFAGMTVEGARPLLVLMQADRTQHAAAITPWGGFVSSPFVTSVLPGELGSRWVVNPFDFLSQALRLPKMPIPDTTTESGKRMLMIHMDGDGFISRSETPGNPIAGEMVRDRVVRKYALPMTISVIEAEIAPDGLYPGLSPLAEKVAKEIFAAPHVAIASHSYSHPFFWYRASAGEGSDSYNLRIPGYRFDVKREVDGSIAYIERRLAPRGKKVEVFLWTGDCIPTSEALRAVAAAGIVNMNGGDTVATRSNPSLTYVEGLGLQRAGGFQVFAPNQNENVYTNNWLGPYYEFERVIETFQLTESPRRLKPINIYFHTYLATKRAGVQTLDKIFQYALSQPVTPVHIADYARKVMDFQDLSIARTPQGWQIRGASALRSLRLPAAVPLPDLESSRGIAGYTADSGDRYVHLHTDSVSWVASPGALTSRPLLVSANARVTDVQHASTGVRWSLSGHVPLQFTLKNVQDCDVRLGNRKLTPLRQEGSFSHFELIEHVAPSLEALCRN</sequence>
<keyword evidence="3" id="KW-0378">Hydrolase</keyword>
<feature type="signal peptide" evidence="1">
    <location>
        <begin position="1"/>
        <end position="20"/>
    </location>
</feature>
<evidence type="ECO:0000313" key="4">
    <source>
        <dbReference type="Proteomes" id="UP001321700"/>
    </source>
</evidence>
<dbReference type="SUPFAM" id="SSF51445">
    <property type="entry name" value="(Trans)glycosidases"/>
    <property type="match status" value="1"/>
</dbReference>
<dbReference type="InterPro" id="IPR013785">
    <property type="entry name" value="Aldolase_TIM"/>
</dbReference>
<protein>
    <submittedName>
        <fullName evidence="3">Bifunctional glycoside hydrolase 114/ polysaccharide deacetylase family protein</fullName>
    </submittedName>
</protein>
<dbReference type="PANTHER" id="PTHR35882">
    <property type="entry name" value="PELA"/>
    <property type="match status" value="1"/>
</dbReference>
<name>A0ABU3KJZ4_9BURK</name>
<dbReference type="PANTHER" id="PTHR35882:SF2">
    <property type="entry name" value="PELA"/>
    <property type="match status" value="1"/>
</dbReference>
<dbReference type="SUPFAM" id="SSF88713">
    <property type="entry name" value="Glycoside hydrolase/deacetylase"/>
    <property type="match status" value="1"/>
</dbReference>
<dbReference type="InterPro" id="IPR004352">
    <property type="entry name" value="GH114_TIM-barrel"/>
</dbReference>
<accession>A0ABU3KJZ4</accession>
<organism evidence="3 4">
    <name type="scientific">Rhodoferax potami</name>
    <dbReference type="NCBI Taxonomy" id="3068338"/>
    <lineage>
        <taxon>Bacteria</taxon>
        <taxon>Pseudomonadati</taxon>
        <taxon>Pseudomonadota</taxon>
        <taxon>Betaproteobacteria</taxon>
        <taxon>Burkholderiales</taxon>
        <taxon>Comamonadaceae</taxon>
        <taxon>Rhodoferax</taxon>
    </lineage>
</organism>
<dbReference type="Proteomes" id="UP001321700">
    <property type="component" value="Unassembled WGS sequence"/>
</dbReference>
<dbReference type="RefSeq" id="WP_313873853.1">
    <property type="nucleotide sequence ID" value="NZ_JAVBIK010000001.1"/>
</dbReference>
<gene>
    <name evidence="3" type="ORF">RAE19_04870</name>
</gene>
<dbReference type="InterPro" id="IPR017853">
    <property type="entry name" value="GH"/>
</dbReference>